<dbReference type="OrthoDB" id="6348902at2759"/>
<evidence type="ECO:0000313" key="3">
    <source>
        <dbReference type="Proteomes" id="UP000094527"/>
    </source>
</evidence>
<keyword evidence="1" id="KW-0472">Membrane</keyword>
<evidence type="ECO:0000313" key="2">
    <source>
        <dbReference type="EMBL" id="ODM96175.1"/>
    </source>
</evidence>
<dbReference type="OMA" id="FAISWIT"/>
<proteinExistence type="predicted"/>
<gene>
    <name evidence="2" type="ORF">Ocin01_10508</name>
</gene>
<dbReference type="InterPro" id="IPR006631">
    <property type="entry name" value="DM4_12"/>
</dbReference>
<dbReference type="Pfam" id="PF07841">
    <property type="entry name" value="DM4_12"/>
    <property type="match status" value="1"/>
</dbReference>
<keyword evidence="1" id="KW-1133">Transmembrane helix</keyword>
<protein>
    <submittedName>
        <fullName evidence="2">Uncharacterized protein</fullName>
    </submittedName>
</protein>
<accession>A0A1D2MU04</accession>
<name>A0A1D2MU04_ORCCI</name>
<organism evidence="2 3">
    <name type="scientific">Orchesella cincta</name>
    <name type="common">Springtail</name>
    <name type="synonym">Podura cincta</name>
    <dbReference type="NCBI Taxonomy" id="48709"/>
    <lineage>
        <taxon>Eukaryota</taxon>
        <taxon>Metazoa</taxon>
        <taxon>Ecdysozoa</taxon>
        <taxon>Arthropoda</taxon>
        <taxon>Hexapoda</taxon>
        <taxon>Collembola</taxon>
        <taxon>Entomobryomorpha</taxon>
        <taxon>Entomobryoidea</taxon>
        <taxon>Orchesellidae</taxon>
        <taxon>Orchesellinae</taxon>
        <taxon>Orchesella</taxon>
    </lineage>
</organism>
<feature type="transmembrane region" description="Helical" evidence="1">
    <location>
        <begin position="114"/>
        <end position="141"/>
    </location>
</feature>
<evidence type="ECO:0000256" key="1">
    <source>
        <dbReference type="SAM" id="Phobius"/>
    </source>
</evidence>
<keyword evidence="1" id="KW-0812">Transmembrane</keyword>
<dbReference type="Proteomes" id="UP000094527">
    <property type="component" value="Unassembled WGS sequence"/>
</dbReference>
<reference evidence="2 3" key="1">
    <citation type="journal article" date="2016" name="Genome Biol. Evol.">
        <title>Gene Family Evolution Reflects Adaptation to Soil Environmental Stressors in the Genome of the Collembolan Orchesella cincta.</title>
        <authorList>
            <person name="Faddeeva-Vakhrusheva A."/>
            <person name="Derks M.F."/>
            <person name="Anvar S.Y."/>
            <person name="Agamennone V."/>
            <person name="Suring W."/>
            <person name="Smit S."/>
            <person name="van Straalen N.M."/>
            <person name="Roelofs D."/>
        </authorList>
    </citation>
    <scope>NUCLEOTIDE SEQUENCE [LARGE SCALE GENOMIC DNA]</scope>
    <source>
        <tissue evidence="2">Mixed pool</tissue>
    </source>
</reference>
<dbReference type="EMBL" id="LJIJ01000568">
    <property type="protein sequence ID" value="ODM96175.1"/>
    <property type="molecule type" value="Genomic_DNA"/>
</dbReference>
<keyword evidence="3" id="KW-1185">Reference proteome</keyword>
<feature type="transmembrane region" description="Helical" evidence="1">
    <location>
        <begin position="6"/>
        <end position="28"/>
    </location>
</feature>
<sequence length="256" mass="28838">MTKLYILTFVVGIYGSILVNALFSINYVKSHEGYPMINICGVVECFDPENQVESSNDVDSKGSINPRTGRAFPATKFLDGLLRESLFNTTMNFIVPGFHVYMPRHTAEGSVDHLAMQAFFGIVFAISWITTIAVPTAVTYFQPLGIARTGHDLKWTLNDKVAEAIGLNWTSCVQKTVCQAYENPEKYGMLGEAVRLLFPVPNLSETQRSDEDDGNFADKVEYESVGKDCTHVYRCFFDILDVVMYMKNYGMFTYRT</sequence>
<comment type="caution">
    <text evidence="2">The sequence shown here is derived from an EMBL/GenBank/DDBJ whole genome shotgun (WGS) entry which is preliminary data.</text>
</comment>
<dbReference type="AlphaFoldDB" id="A0A1D2MU04"/>